<dbReference type="Proteomes" id="UP000660729">
    <property type="component" value="Unassembled WGS sequence"/>
</dbReference>
<comment type="caution">
    <text evidence="2">The sequence shown here is derived from an EMBL/GenBank/DDBJ whole genome shotgun (WGS) entry which is preliminary data.</text>
</comment>
<accession>A0A8H6R771</accession>
<dbReference type="EMBL" id="JABCIY010000309">
    <property type="protein sequence ID" value="KAF7185808.1"/>
    <property type="molecule type" value="Genomic_DNA"/>
</dbReference>
<feature type="domain" description="BTB" evidence="1">
    <location>
        <begin position="6"/>
        <end position="71"/>
    </location>
</feature>
<evidence type="ECO:0000313" key="2">
    <source>
        <dbReference type="EMBL" id="KAF7185808.1"/>
    </source>
</evidence>
<sequence length="101" mass="11297">MPPMYETSEWSDLEIASSDGSVFKVDTSVVCLASPFFRAACDKVWREERSGVIELPENAVILDAMLRHCYGIIEAGDHQWNDHIDHCAFKGLEIVIAANKV</sequence>
<dbReference type="OrthoDB" id="3644790at2759"/>
<dbReference type="InterPro" id="IPR000210">
    <property type="entry name" value="BTB/POZ_dom"/>
</dbReference>
<dbReference type="SUPFAM" id="SSF54695">
    <property type="entry name" value="POZ domain"/>
    <property type="match status" value="1"/>
</dbReference>
<organism evidence="2 3">
    <name type="scientific">Pseudocercospora fuligena</name>
    <dbReference type="NCBI Taxonomy" id="685502"/>
    <lineage>
        <taxon>Eukaryota</taxon>
        <taxon>Fungi</taxon>
        <taxon>Dikarya</taxon>
        <taxon>Ascomycota</taxon>
        <taxon>Pezizomycotina</taxon>
        <taxon>Dothideomycetes</taxon>
        <taxon>Dothideomycetidae</taxon>
        <taxon>Mycosphaerellales</taxon>
        <taxon>Mycosphaerellaceae</taxon>
        <taxon>Pseudocercospora</taxon>
    </lineage>
</organism>
<evidence type="ECO:0000259" key="1">
    <source>
        <dbReference type="Pfam" id="PF00651"/>
    </source>
</evidence>
<evidence type="ECO:0000313" key="3">
    <source>
        <dbReference type="Proteomes" id="UP000660729"/>
    </source>
</evidence>
<reference evidence="2" key="1">
    <citation type="submission" date="2020-04" db="EMBL/GenBank/DDBJ databases">
        <title>Draft genome resource of the tomato pathogen Pseudocercospora fuligena.</title>
        <authorList>
            <person name="Zaccaron A."/>
        </authorList>
    </citation>
    <scope>NUCLEOTIDE SEQUENCE</scope>
    <source>
        <strain evidence="2">PF001</strain>
    </source>
</reference>
<protein>
    <recommendedName>
        <fullName evidence="1">BTB domain-containing protein</fullName>
    </recommendedName>
</protein>
<proteinExistence type="predicted"/>
<name>A0A8H6R771_9PEZI</name>
<dbReference type="Pfam" id="PF00651">
    <property type="entry name" value="BTB"/>
    <property type="match status" value="1"/>
</dbReference>
<dbReference type="Gene3D" id="3.30.710.10">
    <property type="entry name" value="Potassium Channel Kv1.1, Chain A"/>
    <property type="match status" value="1"/>
</dbReference>
<dbReference type="AlphaFoldDB" id="A0A8H6R771"/>
<keyword evidence="3" id="KW-1185">Reference proteome</keyword>
<gene>
    <name evidence="2" type="ORF">HII31_12910</name>
</gene>
<dbReference type="InterPro" id="IPR011333">
    <property type="entry name" value="SKP1/BTB/POZ_sf"/>
</dbReference>